<reference evidence="2 3" key="2">
    <citation type="journal article" date="2021" name="Microorganisms">
        <title>The Ever-Expanding Pseudomonas Genus: Description of 43 New Species and Partition of the Pseudomonas putida Group.</title>
        <authorList>
            <person name="Girard L."/>
            <person name="Lood C."/>
            <person name="Hofte M."/>
            <person name="Vandamme P."/>
            <person name="Rokni-Zadeh H."/>
            <person name="van Noort V."/>
            <person name="Lavigne R."/>
            <person name="De Mot R."/>
        </authorList>
    </citation>
    <scope>NUCLEOTIDE SEQUENCE [LARGE SCALE GENOMIC DNA]</scope>
    <source>
        <strain evidence="2 3">RW9S1A</strain>
    </source>
</reference>
<sequence>MQTEWAEQIPHIKTTLRDLRALAKEEQVVGEKPKGKKSFQWRLHRNVSLDLVLTPTESMTLLAMLQHSERFGFKLVTKQLVTLRDYALGVITRNSKQDLIAQGRITSGTRFMTLLPGIYDPAHLDIIQAALLADHSLTMVYKPRDAEDAECTYLLKPLALSFQDSNIYLSAYVESEQWPSGEPAAGTSRGKYSSNGPGMTCVLMLHRVVSVSTSFFGHSRPKKLPVRFIRYPERSHDRPRPG</sequence>
<dbReference type="AlphaFoldDB" id="A0A9E6U052"/>
<evidence type="ECO:0000259" key="1">
    <source>
        <dbReference type="Pfam" id="PF13280"/>
    </source>
</evidence>
<protein>
    <recommendedName>
        <fullName evidence="1">WYL domain-containing protein</fullName>
    </recommendedName>
</protein>
<name>A0A9E6U052_9PSED</name>
<feature type="domain" description="WYL" evidence="1">
    <location>
        <begin position="123"/>
        <end position="174"/>
    </location>
</feature>
<evidence type="ECO:0000313" key="2">
    <source>
        <dbReference type="EMBL" id="QXI40656.1"/>
    </source>
</evidence>
<gene>
    <name evidence="2" type="ORF">HU772_011510</name>
</gene>
<dbReference type="EMBL" id="CP077095">
    <property type="protein sequence ID" value="QXI40656.1"/>
    <property type="molecule type" value="Genomic_DNA"/>
</dbReference>
<accession>A0A9E6U052</accession>
<dbReference type="InterPro" id="IPR026881">
    <property type="entry name" value="WYL_dom"/>
</dbReference>
<dbReference type="KEGG" id="pxn:HU772_011510"/>
<proteinExistence type="predicted"/>
<organism evidence="2 3">
    <name type="scientific">Pseudomonas xantholysinigenes</name>
    <dbReference type="NCBI Taxonomy" id="2745490"/>
    <lineage>
        <taxon>Bacteria</taxon>
        <taxon>Pseudomonadati</taxon>
        <taxon>Pseudomonadota</taxon>
        <taxon>Gammaproteobacteria</taxon>
        <taxon>Pseudomonadales</taxon>
        <taxon>Pseudomonadaceae</taxon>
        <taxon>Pseudomonas</taxon>
    </lineage>
</organism>
<dbReference type="Pfam" id="PF13280">
    <property type="entry name" value="WYL"/>
    <property type="match status" value="1"/>
</dbReference>
<keyword evidence="3" id="KW-1185">Reference proteome</keyword>
<evidence type="ECO:0000313" key="3">
    <source>
        <dbReference type="Proteomes" id="UP000633418"/>
    </source>
</evidence>
<reference evidence="2 3" key="1">
    <citation type="journal article" date="2020" name="Microorganisms">
        <title>Reliable Identification of Environmental Pseudomonas Isolates Using the rpoD Gene.</title>
        <authorList>
            <consortium name="The Broad Institute Genome Sequencing Platform"/>
            <person name="Girard L."/>
            <person name="Lood C."/>
            <person name="Rokni-Zadeh H."/>
            <person name="van Noort V."/>
            <person name="Lavigne R."/>
            <person name="De Mot R."/>
        </authorList>
    </citation>
    <scope>NUCLEOTIDE SEQUENCE [LARGE SCALE GENOMIC DNA]</scope>
    <source>
        <strain evidence="2 3">RW9S1A</strain>
    </source>
</reference>
<dbReference type="RefSeq" id="WP_186657781.1">
    <property type="nucleotide sequence ID" value="NZ_CP077095.1"/>
</dbReference>
<dbReference type="Proteomes" id="UP000633418">
    <property type="component" value="Chromosome"/>
</dbReference>